<dbReference type="PROSITE" id="PS00723">
    <property type="entry name" value="POLYPRENYL_SYNTHASE_1"/>
    <property type="match status" value="1"/>
</dbReference>
<evidence type="ECO:0000313" key="8">
    <source>
        <dbReference type="Proteomes" id="UP000295632"/>
    </source>
</evidence>
<comment type="cofactor">
    <cofactor evidence="1">
        <name>Mg(2+)</name>
        <dbReference type="ChEBI" id="CHEBI:18420"/>
    </cofactor>
</comment>
<dbReference type="PANTHER" id="PTHR43281:SF1">
    <property type="entry name" value="FARNESYL DIPHOSPHATE SYNTHASE"/>
    <property type="match status" value="1"/>
</dbReference>
<evidence type="ECO:0000313" key="7">
    <source>
        <dbReference type="EMBL" id="TDQ42867.1"/>
    </source>
</evidence>
<dbReference type="InterPro" id="IPR008949">
    <property type="entry name" value="Isoprenoid_synthase_dom_sf"/>
</dbReference>
<sequence>MKTDFTNQADQWFQAAEQKAADYFSDLQQHIANKTYSARINNDLLLWKKQHVSSLPWLSWIAKGQKSTGENNSNDYIRLLNSSGKLDAYLDRSISYIYLRDLGKALSSPVTQTRIQAVIADTRARLLSSQSTQMTLDKVYRWAQKEKIENTIIWVLDKLAFVSKQLPKELNPEHAQRKLIKIIVGVVMHVIEDMSAEQEELSKEGRSRRLAQAIRLGYAYGLTYPFIDDLLDSDVLNKQEKNQYTRIIRSSLLTGVVPELGEWKGDNKKTIQFIHSELKEAFEYIRNQQQPDAKALFFEQSYLFFHFQDIDRVKELTDTTYSNEDLYLPVIGKSASSRLIVRSIINASEDVGYDERTFYYGIYNQLSDDFTDLFDDLEHEQVTPYTYYYKYHAQRPDLINPFELYLAVISYLIHDVYHSDAKTREVILDRAINGLKRSKERLGTEKYNELMAIFAPDDAALNHRLQFLVKKAKDVDFLDKLLRDEMVNGLTKDKEETKAFLEITTTVRDQINDELLIPKAEEGPEIAETIFGAANYSLTGDGKRLRPILAWVIGVKHYGISEKAIRPLLKSLEYLHTASLIFDDLPSQDNSSARRGRPTLHELHDSGTAELSGLFLIQKAIEEQSSLAGFDSKSQLAVMQYSSRKAQDLCIGQAMDLHSKGKELSLEELNTLCFYKTGVAFEASLVMPAMLAQAPAKDIEILKSFAYHAGIAFQIKDDLLDQQSDQRTLGKPVGQDAENNTSTFVTILGQEGATHEMWEHYCLANEALDEAEKEFPFLKRLMEYIVQRAK</sequence>
<evidence type="ECO:0000256" key="1">
    <source>
        <dbReference type="ARBA" id="ARBA00001946"/>
    </source>
</evidence>
<comment type="similarity">
    <text evidence="2">Belongs to the FPP/GGPP synthase family.</text>
</comment>
<dbReference type="SFLD" id="SFLDS00005">
    <property type="entry name" value="Isoprenoid_Synthase_Type_I"/>
    <property type="match status" value="1"/>
</dbReference>
<dbReference type="AlphaFoldDB" id="A0A4V3D669"/>
<evidence type="ECO:0000256" key="3">
    <source>
        <dbReference type="ARBA" id="ARBA00022679"/>
    </source>
</evidence>
<dbReference type="CDD" id="cd00685">
    <property type="entry name" value="Trans_IPPS_HT"/>
    <property type="match status" value="1"/>
</dbReference>
<proteinExistence type="inferred from homology"/>
<evidence type="ECO:0000256" key="2">
    <source>
        <dbReference type="ARBA" id="ARBA00006706"/>
    </source>
</evidence>
<protein>
    <submittedName>
        <fullName evidence="7">Geranylgeranyl pyrophosphate synthase</fullName>
    </submittedName>
</protein>
<dbReference type="OrthoDB" id="9805316at2"/>
<organism evidence="7 8">
    <name type="scientific">Aureibacillus halotolerans</name>
    <dbReference type="NCBI Taxonomy" id="1508390"/>
    <lineage>
        <taxon>Bacteria</taxon>
        <taxon>Bacillati</taxon>
        <taxon>Bacillota</taxon>
        <taxon>Bacilli</taxon>
        <taxon>Bacillales</taxon>
        <taxon>Bacillaceae</taxon>
        <taxon>Aureibacillus</taxon>
    </lineage>
</organism>
<dbReference type="RefSeq" id="WP_133578692.1">
    <property type="nucleotide sequence ID" value="NZ_SNYJ01000001.1"/>
</dbReference>
<gene>
    <name evidence="7" type="ORF">EV213_101297</name>
</gene>
<keyword evidence="4" id="KW-0479">Metal-binding</keyword>
<dbReference type="SUPFAM" id="SSF48576">
    <property type="entry name" value="Terpenoid synthases"/>
    <property type="match status" value="1"/>
</dbReference>
<dbReference type="GO" id="GO:0046872">
    <property type="term" value="F:metal ion binding"/>
    <property type="evidence" value="ECO:0007669"/>
    <property type="project" value="UniProtKB-KW"/>
</dbReference>
<dbReference type="Gene3D" id="1.10.600.10">
    <property type="entry name" value="Farnesyl Diphosphate Synthase"/>
    <property type="match status" value="1"/>
</dbReference>
<evidence type="ECO:0000256" key="5">
    <source>
        <dbReference type="ARBA" id="ARBA00022842"/>
    </source>
</evidence>
<evidence type="ECO:0000256" key="6">
    <source>
        <dbReference type="ARBA" id="ARBA00023229"/>
    </source>
</evidence>
<keyword evidence="3" id="KW-0808">Transferase</keyword>
<reference evidence="7 8" key="1">
    <citation type="submission" date="2019-03" db="EMBL/GenBank/DDBJ databases">
        <title>Genomic Encyclopedia of Type Strains, Phase IV (KMG-IV): sequencing the most valuable type-strain genomes for metagenomic binning, comparative biology and taxonomic classification.</title>
        <authorList>
            <person name="Goeker M."/>
        </authorList>
    </citation>
    <scope>NUCLEOTIDE SEQUENCE [LARGE SCALE GENOMIC DNA]</scope>
    <source>
        <strain evidence="7 8">DSM 28697</strain>
    </source>
</reference>
<dbReference type="Proteomes" id="UP000295632">
    <property type="component" value="Unassembled WGS sequence"/>
</dbReference>
<keyword evidence="6" id="KW-0414">Isoprene biosynthesis</keyword>
<dbReference type="GO" id="GO:0008299">
    <property type="term" value="P:isoprenoid biosynthetic process"/>
    <property type="evidence" value="ECO:0007669"/>
    <property type="project" value="UniProtKB-KW"/>
</dbReference>
<keyword evidence="5" id="KW-0460">Magnesium</keyword>
<dbReference type="Pfam" id="PF00348">
    <property type="entry name" value="polyprenyl_synt"/>
    <property type="match status" value="1"/>
</dbReference>
<dbReference type="EMBL" id="SNYJ01000001">
    <property type="protein sequence ID" value="TDQ42867.1"/>
    <property type="molecule type" value="Genomic_DNA"/>
</dbReference>
<dbReference type="InterPro" id="IPR000092">
    <property type="entry name" value="Polyprenyl_synt"/>
</dbReference>
<dbReference type="InterPro" id="IPR033749">
    <property type="entry name" value="Polyprenyl_synt_CS"/>
</dbReference>
<evidence type="ECO:0000256" key="4">
    <source>
        <dbReference type="ARBA" id="ARBA00022723"/>
    </source>
</evidence>
<name>A0A4V3D669_9BACI</name>
<keyword evidence="8" id="KW-1185">Reference proteome</keyword>
<dbReference type="GO" id="GO:0004659">
    <property type="term" value="F:prenyltransferase activity"/>
    <property type="evidence" value="ECO:0007669"/>
    <property type="project" value="InterPro"/>
</dbReference>
<dbReference type="PANTHER" id="PTHR43281">
    <property type="entry name" value="FARNESYL DIPHOSPHATE SYNTHASE"/>
    <property type="match status" value="1"/>
</dbReference>
<accession>A0A4V3D669</accession>
<comment type="caution">
    <text evidence="7">The sequence shown here is derived from an EMBL/GenBank/DDBJ whole genome shotgun (WGS) entry which is preliminary data.</text>
</comment>